<accession>A0A927CYH4</accession>
<dbReference type="GO" id="GO:0006508">
    <property type="term" value="P:proteolysis"/>
    <property type="evidence" value="ECO:0007669"/>
    <property type="project" value="UniProtKB-KW"/>
</dbReference>
<dbReference type="PANTHER" id="PTHR43343">
    <property type="entry name" value="PEPTIDASE S12"/>
    <property type="match status" value="1"/>
</dbReference>
<keyword evidence="5" id="KW-0812">Transmembrane</keyword>
<dbReference type="Gene3D" id="2.40.10.10">
    <property type="entry name" value="Trypsin-like serine proteases"/>
    <property type="match status" value="2"/>
</dbReference>
<dbReference type="InterPro" id="IPR001478">
    <property type="entry name" value="PDZ"/>
</dbReference>
<feature type="domain" description="PDZ" evidence="6">
    <location>
        <begin position="292"/>
        <end position="381"/>
    </location>
</feature>
<keyword evidence="5" id="KW-0472">Membrane</keyword>
<evidence type="ECO:0000259" key="6">
    <source>
        <dbReference type="SMART" id="SM00228"/>
    </source>
</evidence>
<sequence>MGYYDQDYNSRESRKKESKKGYFWSGFIGAVIGALLFSLIFPLVTSNNQKSTTNNSEGTPAKIEQGISLDVDTAVTGAYDIAADAVVGITNIQEASIFSASGEAGTGSGVVYKKDNGKAYIVTNHHVIEGASTIEVTLADGTKKNAELLGSDVWTDLAVLEIEATDISTIAEFGDSDSLKPGEPIMAIGNPLGLQFSGSVTKGIISGLERTIEIDINEDGIIDWNAEVIQTDAAINPGNSGGALVNVLGQVVGINSMKIAEQAVEGIGLAIPINSVIPIIEDIEQYGEVKRPYLGVSLVPISQITQFHRESTLKLPKDVTEGVAIMEVEPASSADEAGIQKYDVIVKMDGEEITDLASFRTHLYEEKEIGDELEVTIYRDGKLQTITMKLQSQTF</sequence>
<dbReference type="SUPFAM" id="SSF50156">
    <property type="entry name" value="PDZ domain-like"/>
    <property type="match status" value="1"/>
</dbReference>
<keyword evidence="2" id="KW-0645">Protease</keyword>
<dbReference type="GO" id="GO:0004252">
    <property type="term" value="F:serine-type endopeptidase activity"/>
    <property type="evidence" value="ECO:0007669"/>
    <property type="project" value="InterPro"/>
</dbReference>
<evidence type="ECO:0000256" key="4">
    <source>
        <dbReference type="ARBA" id="ARBA00022825"/>
    </source>
</evidence>
<dbReference type="InterPro" id="IPR009003">
    <property type="entry name" value="Peptidase_S1_PA"/>
</dbReference>
<evidence type="ECO:0000313" key="7">
    <source>
        <dbReference type="EMBL" id="MBD3110008.1"/>
    </source>
</evidence>
<dbReference type="InterPro" id="IPR036034">
    <property type="entry name" value="PDZ_sf"/>
</dbReference>
<evidence type="ECO:0000256" key="2">
    <source>
        <dbReference type="ARBA" id="ARBA00022670"/>
    </source>
</evidence>
<dbReference type="InterPro" id="IPR001940">
    <property type="entry name" value="Peptidase_S1C"/>
</dbReference>
<keyword evidence="4" id="KW-0720">Serine protease</keyword>
<dbReference type="PRINTS" id="PR00834">
    <property type="entry name" value="PROTEASES2C"/>
</dbReference>
<dbReference type="InterPro" id="IPR043504">
    <property type="entry name" value="Peptidase_S1_PA_chymotrypsin"/>
</dbReference>
<dbReference type="Pfam" id="PF13365">
    <property type="entry name" value="Trypsin_2"/>
    <property type="match status" value="1"/>
</dbReference>
<dbReference type="Pfam" id="PF13180">
    <property type="entry name" value="PDZ_2"/>
    <property type="match status" value="1"/>
</dbReference>
<keyword evidence="5" id="KW-1133">Transmembrane helix</keyword>
<dbReference type="EMBL" id="JACXSI010000052">
    <property type="protein sequence ID" value="MBD3110008.1"/>
    <property type="molecule type" value="Genomic_DNA"/>
</dbReference>
<evidence type="ECO:0000313" key="8">
    <source>
        <dbReference type="Proteomes" id="UP000602076"/>
    </source>
</evidence>
<proteinExistence type="inferred from homology"/>
<gene>
    <name evidence="7" type="ORF">IEO70_16835</name>
</gene>
<comment type="caution">
    <text evidence="7">The sequence shown here is derived from an EMBL/GenBank/DDBJ whole genome shotgun (WGS) entry which is preliminary data.</text>
</comment>
<evidence type="ECO:0000256" key="3">
    <source>
        <dbReference type="ARBA" id="ARBA00022801"/>
    </source>
</evidence>
<dbReference type="Proteomes" id="UP000602076">
    <property type="component" value="Unassembled WGS sequence"/>
</dbReference>
<dbReference type="SUPFAM" id="SSF50494">
    <property type="entry name" value="Trypsin-like serine proteases"/>
    <property type="match status" value="1"/>
</dbReference>
<dbReference type="CDD" id="cd06781">
    <property type="entry name" value="cpPDZ_BsHtra-like"/>
    <property type="match status" value="1"/>
</dbReference>
<protein>
    <submittedName>
        <fullName evidence="7">Trypsin-like peptidase domain-containing protein</fullName>
    </submittedName>
</protein>
<dbReference type="SMART" id="SM00228">
    <property type="entry name" value="PDZ"/>
    <property type="match status" value="1"/>
</dbReference>
<comment type="similarity">
    <text evidence="1">Belongs to the peptidase S1C family.</text>
</comment>
<evidence type="ECO:0000256" key="5">
    <source>
        <dbReference type="SAM" id="Phobius"/>
    </source>
</evidence>
<reference evidence="7" key="1">
    <citation type="submission" date="2020-09" db="EMBL/GenBank/DDBJ databases">
        <title>Bacillus faecalis sp. nov., a moderately halophilic bacterium isolated from cow faeces.</title>
        <authorList>
            <person name="Jiang L."/>
            <person name="Lee J."/>
        </authorList>
    </citation>
    <scope>NUCLEOTIDE SEQUENCE</scope>
    <source>
        <strain evidence="7">AGMB 02131</strain>
    </source>
</reference>
<keyword evidence="8" id="KW-1185">Reference proteome</keyword>
<evidence type="ECO:0000256" key="1">
    <source>
        <dbReference type="ARBA" id="ARBA00010541"/>
    </source>
</evidence>
<dbReference type="AlphaFoldDB" id="A0A927CYH4"/>
<dbReference type="InterPro" id="IPR051201">
    <property type="entry name" value="Chloro_Bact_Ser_Proteases"/>
</dbReference>
<dbReference type="RefSeq" id="WP_190999545.1">
    <property type="nucleotide sequence ID" value="NZ_JACXSI010000052.1"/>
</dbReference>
<dbReference type="PANTHER" id="PTHR43343:SF3">
    <property type="entry name" value="PROTEASE DO-LIKE 8, CHLOROPLASTIC"/>
    <property type="match status" value="1"/>
</dbReference>
<organism evidence="7 8">
    <name type="scientific">Peribacillus faecalis</name>
    <dbReference type="NCBI Taxonomy" id="2772559"/>
    <lineage>
        <taxon>Bacteria</taxon>
        <taxon>Bacillati</taxon>
        <taxon>Bacillota</taxon>
        <taxon>Bacilli</taxon>
        <taxon>Bacillales</taxon>
        <taxon>Bacillaceae</taxon>
        <taxon>Peribacillus</taxon>
    </lineage>
</organism>
<name>A0A927CYH4_9BACI</name>
<dbReference type="Gene3D" id="2.30.42.10">
    <property type="match status" value="1"/>
</dbReference>
<keyword evidence="3" id="KW-0378">Hydrolase</keyword>
<feature type="transmembrane region" description="Helical" evidence="5">
    <location>
        <begin position="21"/>
        <end position="44"/>
    </location>
</feature>